<keyword evidence="1" id="KW-0812">Transmembrane</keyword>
<keyword evidence="1" id="KW-1133">Transmembrane helix</keyword>
<comment type="caution">
    <text evidence="2">The sequence shown here is derived from an EMBL/GenBank/DDBJ whole genome shotgun (WGS) entry which is preliminary data.</text>
</comment>
<protein>
    <submittedName>
        <fullName evidence="2">Uncharacterized protein</fullName>
    </submittedName>
</protein>
<name>A0A9P6TFN0_9BASI</name>
<dbReference type="Proteomes" id="UP000886653">
    <property type="component" value="Unassembled WGS sequence"/>
</dbReference>
<keyword evidence="1" id="KW-0472">Membrane</keyword>
<feature type="transmembrane region" description="Helical" evidence="1">
    <location>
        <begin position="12"/>
        <end position="34"/>
    </location>
</feature>
<evidence type="ECO:0000313" key="3">
    <source>
        <dbReference type="Proteomes" id="UP000886653"/>
    </source>
</evidence>
<sequence>MMRSLSDRLHEWYTYTVFYLATLAVVRLHTGIYLSTYVLSQKVSLACQKLVIWRDRDDFTLKFFADCVRNLIALG</sequence>
<organism evidence="2 3">
    <name type="scientific">Cronartium quercuum f. sp. fusiforme G11</name>
    <dbReference type="NCBI Taxonomy" id="708437"/>
    <lineage>
        <taxon>Eukaryota</taxon>
        <taxon>Fungi</taxon>
        <taxon>Dikarya</taxon>
        <taxon>Basidiomycota</taxon>
        <taxon>Pucciniomycotina</taxon>
        <taxon>Pucciniomycetes</taxon>
        <taxon>Pucciniales</taxon>
        <taxon>Coleosporiaceae</taxon>
        <taxon>Cronartium</taxon>
    </lineage>
</organism>
<dbReference type="AlphaFoldDB" id="A0A9P6TFN0"/>
<dbReference type="EMBL" id="MU167217">
    <property type="protein sequence ID" value="KAG0150831.1"/>
    <property type="molecule type" value="Genomic_DNA"/>
</dbReference>
<accession>A0A9P6TFN0</accession>
<evidence type="ECO:0000256" key="1">
    <source>
        <dbReference type="SAM" id="Phobius"/>
    </source>
</evidence>
<gene>
    <name evidence="2" type="ORF">CROQUDRAFT_158651</name>
</gene>
<evidence type="ECO:0000313" key="2">
    <source>
        <dbReference type="EMBL" id="KAG0150831.1"/>
    </source>
</evidence>
<proteinExistence type="predicted"/>
<keyword evidence="3" id="KW-1185">Reference proteome</keyword>
<reference evidence="2" key="1">
    <citation type="submission" date="2013-11" db="EMBL/GenBank/DDBJ databases">
        <title>Genome sequence of the fusiform rust pathogen reveals effectors for host alternation and coevolution with pine.</title>
        <authorList>
            <consortium name="DOE Joint Genome Institute"/>
            <person name="Smith K."/>
            <person name="Pendleton A."/>
            <person name="Kubisiak T."/>
            <person name="Anderson C."/>
            <person name="Salamov A."/>
            <person name="Aerts A."/>
            <person name="Riley R."/>
            <person name="Clum A."/>
            <person name="Lindquist E."/>
            <person name="Ence D."/>
            <person name="Campbell M."/>
            <person name="Kronenberg Z."/>
            <person name="Feau N."/>
            <person name="Dhillon B."/>
            <person name="Hamelin R."/>
            <person name="Burleigh J."/>
            <person name="Smith J."/>
            <person name="Yandell M."/>
            <person name="Nelson C."/>
            <person name="Grigoriev I."/>
            <person name="Davis J."/>
        </authorList>
    </citation>
    <scope>NUCLEOTIDE SEQUENCE</scope>
    <source>
        <strain evidence="2">G11</strain>
    </source>
</reference>